<dbReference type="GO" id="GO:0001006">
    <property type="term" value="F:RNA polymerase III type 3 promoter sequence-specific DNA binding"/>
    <property type="evidence" value="ECO:0007669"/>
    <property type="project" value="TreeGrafter"/>
</dbReference>
<protein>
    <recommendedName>
        <fullName evidence="3">snRNA-activating protein complex subunit 3</fullName>
    </recommendedName>
    <alternativeName>
        <fullName evidence="10">Small nuclear RNA-activating complex polypeptide 3</fullName>
    </alternativeName>
</protein>
<dbReference type="PANTHER" id="PTHR13421:SF16">
    <property type="entry name" value="SNRNA-ACTIVATING PROTEIN COMPLEX SUBUNIT 3"/>
    <property type="match status" value="1"/>
</dbReference>
<evidence type="ECO:0000256" key="1">
    <source>
        <dbReference type="ARBA" id="ARBA00004123"/>
    </source>
</evidence>
<dbReference type="GO" id="GO:0019185">
    <property type="term" value="C:snRNA-activating protein complex"/>
    <property type="evidence" value="ECO:0007669"/>
    <property type="project" value="TreeGrafter"/>
</dbReference>
<dbReference type="GO" id="GO:0003681">
    <property type="term" value="F:bent DNA binding"/>
    <property type="evidence" value="ECO:0007669"/>
    <property type="project" value="TreeGrafter"/>
</dbReference>
<dbReference type="PANTHER" id="PTHR13421">
    <property type="entry name" value="SNRNA-ACTIVATING PROTEIN COMPLEX SUBUNIT 3"/>
    <property type="match status" value="1"/>
</dbReference>
<gene>
    <name evidence="12" type="primary">LOC100898808</name>
</gene>
<accession>A0AAJ7L807</accession>
<evidence type="ECO:0000256" key="3">
    <source>
        <dbReference type="ARBA" id="ARBA00013634"/>
    </source>
</evidence>
<keyword evidence="5" id="KW-0238">DNA-binding</keyword>
<proteinExistence type="inferred from homology"/>
<comment type="subcellular location">
    <subcellularLocation>
        <location evidence="1">Nucleus</location>
    </subcellularLocation>
</comment>
<evidence type="ECO:0000256" key="8">
    <source>
        <dbReference type="ARBA" id="ARBA00025193"/>
    </source>
</evidence>
<dbReference type="Proteomes" id="UP000694867">
    <property type="component" value="Unplaced"/>
</dbReference>
<name>A0AAJ7L807_9ACAR</name>
<dbReference type="RefSeq" id="XP_018496911.2">
    <property type="nucleotide sequence ID" value="XM_018641395.2"/>
</dbReference>
<keyword evidence="6" id="KW-0804">Transcription</keyword>
<keyword evidence="4" id="KW-0805">Transcription regulation</keyword>
<evidence type="ECO:0000256" key="7">
    <source>
        <dbReference type="ARBA" id="ARBA00023242"/>
    </source>
</evidence>
<dbReference type="InterPro" id="IPR022042">
    <property type="entry name" value="snRNA-activating_su3"/>
</dbReference>
<dbReference type="KEGG" id="goe:100898808"/>
<evidence type="ECO:0000256" key="2">
    <source>
        <dbReference type="ARBA" id="ARBA00010410"/>
    </source>
</evidence>
<dbReference type="GO" id="GO:0042796">
    <property type="term" value="P:snRNA transcription by RNA polymerase III"/>
    <property type="evidence" value="ECO:0007669"/>
    <property type="project" value="TreeGrafter"/>
</dbReference>
<evidence type="ECO:0000256" key="4">
    <source>
        <dbReference type="ARBA" id="ARBA00023015"/>
    </source>
</evidence>
<reference evidence="12" key="1">
    <citation type="submission" date="2025-08" db="UniProtKB">
        <authorList>
            <consortium name="RefSeq"/>
        </authorList>
    </citation>
    <scope>IDENTIFICATION</scope>
</reference>
<evidence type="ECO:0000256" key="9">
    <source>
        <dbReference type="ARBA" id="ARBA00025958"/>
    </source>
</evidence>
<dbReference type="AlphaFoldDB" id="A0AAJ7L807"/>
<dbReference type="GO" id="GO:0000978">
    <property type="term" value="F:RNA polymerase II cis-regulatory region sequence-specific DNA binding"/>
    <property type="evidence" value="ECO:0007669"/>
    <property type="project" value="TreeGrafter"/>
</dbReference>
<dbReference type="GeneID" id="100898808"/>
<keyword evidence="7" id="KW-0539">Nucleus</keyword>
<comment type="subunit">
    <text evidence="9">Part of the SNAPc complex composed of 5 subunits: SNAPC1, SNAPC2, SNAPC3, SNAPC4 and SNAPC5. SNAPC3 interacts with SNAPC1.</text>
</comment>
<comment type="similarity">
    <text evidence="2">Belongs to the SNAPC3/SRD2 family.</text>
</comment>
<keyword evidence="11" id="KW-1185">Reference proteome</keyword>
<dbReference type="Pfam" id="PF12251">
    <property type="entry name" value="SNAPC3"/>
    <property type="match status" value="1"/>
</dbReference>
<dbReference type="CTD" id="35787"/>
<dbReference type="GO" id="GO:0001046">
    <property type="term" value="F:core promoter sequence-specific DNA binding"/>
    <property type="evidence" value="ECO:0007669"/>
    <property type="project" value="TreeGrafter"/>
</dbReference>
<dbReference type="GO" id="GO:0042795">
    <property type="term" value="P:snRNA transcription by RNA polymerase II"/>
    <property type="evidence" value="ECO:0007669"/>
    <property type="project" value="TreeGrafter"/>
</dbReference>
<evidence type="ECO:0000313" key="11">
    <source>
        <dbReference type="Proteomes" id="UP000694867"/>
    </source>
</evidence>
<evidence type="ECO:0000256" key="10">
    <source>
        <dbReference type="ARBA" id="ARBA00029606"/>
    </source>
</evidence>
<sequence length="391" mass="45006">MDKTVDYDSEYPETSSLEQKPPCSVAVESWSEPIKVSDFVAKFAKNGFVDGSTLVYRRIGEVDRQATLESLMRLDDETMTSLKFTMDPKNLLCGDEEIDSTIMPETEEWASVNHRREDMKQSEPWRSRALRAVRTGAVKVDLKLPKFPEKESAETVKSCDIQGVEAVLIISYLLPSASGPYLKHMIGQFAVLGQTSLRSLVYRFKCEHDELRPGDFRDEPFARASVKPMKETLRGFALFIENVFYTNDWDYPHVIREWAALNNVGQYEVRSIDSVCFSEITVCLGKPYVYIHNGDCQHHVIINDLRMHSLLRDDCDVNHYPMLLESFVHRSVRTLCQLCGKRAAQWAVEDHPKLPLNPSFLCEGCNLHINYDNNVRKYDFKLFTYTDWGLM</sequence>
<evidence type="ECO:0000256" key="5">
    <source>
        <dbReference type="ARBA" id="ARBA00023125"/>
    </source>
</evidence>
<evidence type="ECO:0000313" key="12">
    <source>
        <dbReference type="RefSeq" id="XP_018496911.2"/>
    </source>
</evidence>
<comment type="function">
    <text evidence="8">Part of the SNAPc complex required for the transcription of both RNA polymerase II and III small-nuclear RNA genes. Binds to the proximal sequence element (PSE), a non-TATA-box basal promoter element common to these 2 types of genes. Recruits TBP and BRF2 to the U6 snRNA TATA box.</text>
</comment>
<organism evidence="11 12">
    <name type="scientific">Galendromus occidentalis</name>
    <name type="common">western predatory mite</name>
    <dbReference type="NCBI Taxonomy" id="34638"/>
    <lineage>
        <taxon>Eukaryota</taxon>
        <taxon>Metazoa</taxon>
        <taxon>Ecdysozoa</taxon>
        <taxon>Arthropoda</taxon>
        <taxon>Chelicerata</taxon>
        <taxon>Arachnida</taxon>
        <taxon>Acari</taxon>
        <taxon>Parasitiformes</taxon>
        <taxon>Mesostigmata</taxon>
        <taxon>Gamasina</taxon>
        <taxon>Phytoseioidea</taxon>
        <taxon>Phytoseiidae</taxon>
        <taxon>Typhlodrominae</taxon>
        <taxon>Galendromus</taxon>
    </lineage>
</organism>
<dbReference type="GO" id="GO:0005634">
    <property type="term" value="C:nucleus"/>
    <property type="evidence" value="ECO:0007669"/>
    <property type="project" value="UniProtKB-SubCell"/>
</dbReference>
<evidence type="ECO:0000256" key="6">
    <source>
        <dbReference type="ARBA" id="ARBA00023163"/>
    </source>
</evidence>